<reference evidence="1" key="1">
    <citation type="journal article" date="2020" name="Nature">
        <title>Giant virus diversity and host interactions through global metagenomics.</title>
        <authorList>
            <person name="Schulz F."/>
            <person name="Roux S."/>
            <person name="Paez-Espino D."/>
            <person name="Jungbluth S."/>
            <person name="Walsh D.A."/>
            <person name="Denef V.J."/>
            <person name="McMahon K.D."/>
            <person name="Konstantinidis K.T."/>
            <person name="Eloe-Fadrosh E.A."/>
            <person name="Kyrpides N.C."/>
            <person name="Woyke T."/>
        </authorList>
    </citation>
    <scope>NUCLEOTIDE SEQUENCE</scope>
    <source>
        <strain evidence="1">GVMAG-M-3300023174-132</strain>
    </source>
</reference>
<dbReference type="EMBL" id="MN739576">
    <property type="protein sequence ID" value="QHT13697.1"/>
    <property type="molecule type" value="Genomic_DNA"/>
</dbReference>
<accession>A0A6C0DB09</accession>
<proteinExistence type="predicted"/>
<dbReference type="InterPro" id="IPR012337">
    <property type="entry name" value="RNaseH-like_sf"/>
</dbReference>
<evidence type="ECO:0000313" key="1">
    <source>
        <dbReference type="EMBL" id="QHT13697.1"/>
    </source>
</evidence>
<protein>
    <recommendedName>
        <fullName evidence="2">Mitochondrial resolvase Ydc2 catalytic domain-containing protein</fullName>
    </recommendedName>
</protein>
<dbReference type="SUPFAM" id="SSF53098">
    <property type="entry name" value="Ribonuclease H-like"/>
    <property type="match status" value="1"/>
</dbReference>
<sequence length="291" mass="30536">MPITTVAAFDLGIKNLSLCVAAFDTSGNSDSSNLTDIRRWTNMNLLAAGAESQSLTRCSCGGPASWSSPSPALATAGTLLCKRCAKKSAYLPLDISGSTVAAWRGWAVGHTALLGITDAVARKATKATLMEAASKVRLMPYKAKKAKGVSLQDILAGMETALDSELSVIATADRIRIENQPSEFAPHMKSVQMMLFALITHRLQREFGWTGTVEFANASVKTKGTNAGVGKGAKKSRKDAACAKVAALLSKAAVDSYPGAAAHLTWWQSQAKQDDLADAFLMCVDAGGGGH</sequence>
<name>A0A6C0DB09_9ZZZZ</name>
<organism evidence="1">
    <name type="scientific">viral metagenome</name>
    <dbReference type="NCBI Taxonomy" id="1070528"/>
    <lineage>
        <taxon>unclassified sequences</taxon>
        <taxon>metagenomes</taxon>
        <taxon>organismal metagenomes</taxon>
    </lineage>
</organism>
<dbReference type="AlphaFoldDB" id="A0A6C0DB09"/>
<evidence type="ECO:0008006" key="2">
    <source>
        <dbReference type="Google" id="ProtNLM"/>
    </source>
</evidence>